<evidence type="ECO:0000259" key="8">
    <source>
        <dbReference type="Pfam" id="PF00728"/>
    </source>
</evidence>
<dbReference type="InterPro" id="IPR025705">
    <property type="entry name" value="Beta_hexosaminidase_sua/sub"/>
</dbReference>
<dbReference type="InterPro" id="IPR017853">
    <property type="entry name" value="GH"/>
</dbReference>
<dbReference type="SUPFAM" id="SSF55545">
    <property type="entry name" value="beta-N-acetylhexosaminidase-like domain"/>
    <property type="match status" value="1"/>
</dbReference>
<accession>A0A1Q8CU87</accession>
<comment type="catalytic activity">
    <reaction evidence="1">
        <text>Hydrolysis of terminal non-reducing N-acetyl-D-hexosamine residues in N-acetyl-beta-D-hexosaminides.</text>
        <dbReference type="EC" id="3.2.1.52"/>
    </reaction>
</comment>
<evidence type="ECO:0000256" key="7">
    <source>
        <dbReference type="SAM" id="MobiDB-lite"/>
    </source>
</evidence>
<feature type="active site" description="Proton donor" evidence="6">
    <location>
        <position position="283"/>
    </location>
</feature>
<dbReference type="InterPro" id="IPR015883">
    <property type="entry name" value="Glyco_hydro_20_cat"/>
</dbReference>
<keyword evidence="5" id="KW-0326">Glycosidase</keyword>
<dbReference type="OrthoDB" id="9763537at2"/>
<dbReference type="Pfam" id="PF00728">
    <property type="entry name" value="Glyco_hydro_20"/>
    <property type="match status" value="1"/>
</dbReference>
<dbReference type="Gene3D" id="3.30.379.10">
    <property type="entry name" value="Chitobiase/beta-hexosaminidase domain 2-like"/>
    <property type="match status" value="1"/>
</dbReference>
<dbReference type="GO" id="GO:0030203">
    <property type="term" value="P:glycosaminoglycan metabolic process"/>
    <property type="evidence" value="ECO:0007669"/>
    <property type="project" value="TreeGrafter"/>
</dbReference>
<evidence type="ECO:0000256" key="2">
    <source>
        <dbReference type="ARBA" id="ARBA00006285"/>
    </source>
</evidence>
<dbReference type="InterPro" id="IPR015882">
    <property type="entry name" value="HEX_bac_N"/>
</dbReference>
<dbReference type="InterPro" id="IPR029018">
    <property type="entry name" value="Hex-like_dom2"/>
</dbReference>
<organism evidence="10 11">
    <name type="scientific">Actinophytocola xanthii</name>
    <dbReference type="NCBI Taxonomy" id="1912961"/>
    <lineage>
        <taxon>Bacteria</taxon>
        <taxon>Bacillati</taxon>
        <taxon>Actinomycetota</taxon>
        <taxon>Actinomycetes</taxon>
        <taxon>Pseudonocardiales</taxon>
        <taxon>Pseudonocardiaceae</taxon>
    </lineage>
</organism>
<keyword evidence="11" id="KW-1185">Reference proteome</keyword>
<feature type="domain" description="Beta-hexosaminidase bacterial type N-terminal" evidence="9">
    <location>
        <begin position="44"/>
        <end position="104"/>
    </location>
</feature>
<dbReference type="EC" id="3.2.1.52" evidence="3"/>
<reference evidence="10 11" key="1">
    <citation type="submission" date="2016-12" db="EMBL/GenBank/DDBJ databases">
        <title>The draft genome sequence of Actinophytocola sp. 11-183.</title>
        <authorList>
            <person name="Wang W."/>
            <person name="Yuan L."/>
        </authorList>
    </citation>
    <scope>NUCLEOTIDE SEQUENCE [LARGE SCALE GENOMIC DNA]</scope>
    <source>
        <strain evidence="10 11">11-183</strain>
    </source>
</reference>
<dbReference type="GO" id="GO:0016020">
    <property type="term" value="C:membrane"/>
    <property type="evidence" value="ECO:0007669"/>
    <property type="project" value="TreeGrafter"/>
</dbReference>
<dbReference type="PANTHER" id="PTHR22600">
    <property type="entry name" value="BETA-HEXOSAMINIDASE"/>
    <property type="match status" value="1"/>
</dbReference>
<feature type="region of interest" description="Disordered" evidence="7">
    <location>
        <begin position="482"/>
        <end position="507"/>
    </location>
</feature>
<comment type="caution">
    <text evidence="10">The sequence shown here is derived from an EMBL/GenBank/DDBJ whole genome shotgun (WGS) entry which is preliminary data.</text>
</comment>
<dbReference type="Proteomes" id="UP000185596">
    <property type="component" value="Unassembled WGS sequence"/>
</dbReference>
<evidence type="ECO:0000313" key="11">
    <source>
        <dbReference type="Proteomes" id="UP000185596"/>
    </source>
</evidence>
<dbReference type="GO" id="GO:0004563">
    <property type="term" value="F:beta-N-acetylhexosaminidase activity"/>
    <property type="evidence" value="ECO:0007669"/>
    <property type="project" value="UniProtKB-EC"/>
</dbReference>
<dbReference type="STRING" id="1912961.BU204_08935"/>
<feature type="domain" description="Glycoside hydrolase family 20 catalytic" evidence="8">
    <location>
        <begin position="107"/>
        <end position="453"/>
    </location>
</feature>
<evidence type="ECO:0000256" key="4">
    <source>
        <dbReference type="ARBA" id="ARBA00022801"/>
    </source>
</evidence>
<dbReference type="PANTHER" id="PTHR22600:SF57">
    <property type="entry name" value="BETA-N-ACETYLHEXOSAMINIDASE"/>
    <property type="match status" value="1"/>
</dbReference>
<dbReference type="CDD" id="cd06563">
    <property type="entry name" value="GH20_chitobiase-like"/>
    <property type="match status" value="1"/>
</dbReference>
<dbReference type="PRINTS" id="PR00738">
    <property type="entry name" value="GLHYDRLASE20"/>
</dbReference>
<dbReference type="Gene3D" id="3.20.20.80">
    <property type="entry name" value="Glycosidases"/>
    <property type="match status" value="1"/>
</dbReference>
<dbReference type="Pfam" id="PF02838">
    <property type="entry name" value="Glyco_hydro_20b"/>
    <property type="match status" value="1"/>
</dbReference>
<evidence type="ECO:0000259" key="9">
    <source>
        <dbReference type="Pfam" id="PF02838"/>
    </source>
</evidence>
<dbReference type="GO" id="GO:0005975">
    <property type="term" value="P:carbohydrate metabolic process"/>
    <property type="evidence" value="ECO:0007669"/>
    <property type="project" value="InterPro"/>
</dbReference>
<evidence type="ECO:0000256" key="6">
    <source>
        <dbReference type="PIRSR" id="PIRSR625705-1"/>
    </source>
</evidence>
<evidence type="ECO:0000256" key="3">
    <source>
        <dbReference type="ARBA" id="ARBA00012663"/>
    </source>
</evidence>
<protein>
    <recommendedName>
        <fullName evidence="3">beta-N-acetylhexosaminidase</fullName>
        <ecNumber evidence="3">3.2.1.52</ecNumber>
    </recommendedName>
</protein>
<comment type="similarity">
    <text evidence="2">Belongs to the glycosyl hydrolase 20 family.</text>
</comment>
<evidence type="ECO:0000256" key="5">
    <source>
        <dbReference type="ARBA" id="ARBA00023295"/>
    </source>
</evidence>
<gene>
    <name evidence="10" type="ORF">BU204_08935</name>
</gene>
<evidence type="ECO:0000256" key="1">
    <source>
        <dbReference type="ARBA" id="ARBA00001231"/>
    </source>
</evidence>
<proteinExistence type="inferred from homology"/>
<name>A0A1Q8CU87_9PSEU</name>
<keyword evidence="4" id="KW-0378">Hydrolase</keyword>
<dbReference type="SUPFAM" id="SSF51445">
    <property type="entry name" value="(Trans)glycosidases"/>
    <property type="match status" value="1"/>
</dbReference>
<dbReference type="EMBL" id="MSIE01000013">
    <property type="protein sequence ID" value="OLF17925.1"/>
    <property type="molecule type" value="Genomic_DNA"/>
</dbReference>
<dbReference type="RefSeq" id="WP_075125120.1">
    <property type="nucleotide sequence ID" value="NZ_MSIE01000013.1"/>
</dbReference>
<sequence>MTALDGLLPRPVRVRPATGHYRIDGPEIPARVSTVLRVDPIRVPNPEGFRITITPTGVTTLAADSAGAYYAEAALRQLLGPDAFRAANIHGGPWLLPCGQVEDHPRFSWRGCLLDVARHFMPKAGVFRFIDLMAVHRLNILHLHLTDDQGWRIEVPEFPRLTEVGSWRQGSWVGRQPDGTAEHDGRPHGGYYTTDDLREIVAYAQDRHITVVPEVDVPGHSQAAIASYPELGVTGAALQVLTRWGISDNVLNVSDETIEFYRRVFTHVAAVFPAPVICVGGDEVPLTQWAHSPAARRRMEELGLSSAAQLPGWFVGRITAHLAALGRRALGWDELLDSGEVPQETIIASWRGEQHGVRAALAGHDVVMCPEQETYLDHRQSDHTDEPIPVGFRRTLADVYAYEPIPAAMPASAVPRVLGAQAQVWTEHLDNPRRVDYAAFPRLAAFAEVVWSAPEGRSLEEFERRLERHHLPRLDALGVEYRPRGGPRPWQTRPGVPGRIRGLNATS</sequence>
<evidence type="ECO:0000313" key="10">
    <source>
        <dbReference type="EMBL" id="OLF17925.1"/>
    </source>
</evidence>
<dbReference type="AlphaFoldDB" id="A0A1Q8CU87"/>